<evidence type="ECO:0000256" key="5">
    <source>
        <dbReference type="ARBA" id="ARBA00048336"/>
    </source>
</evidence>
<dbReference type="Pfam" id="PF00533">
    <property type="entry name" value="BRCT"/>
    <property type="match status" value="1"/>
</dbReference>
<evidence type="ECO:0000256" key="7">
    <source>
        <dbReference type="SAM" id="MobiDB-lite"/>
    </source>
</evidence>
<evidence type="ECO:0000259" key="9">
    <source>
        <dbReference type="PROSITE" id="PS50969"/>
    </source>
</evidence>
<dbReference type="NCBIfam" id="TIGR02250">
    <property type="entry name" value="FCP1_euk"/>
    <property type="match status" value="1"/>
</dbReference>
<dbReference type="PROSITE" id="PS50969">
    <property type="entry name" value="FCP1"/>
    <property type="match status" value="1"/>
</dbReference>
<feature type="region of interest" description="Disordered" evidence="7">
    <location>
        <begin position="376"/>
        <end position="396"/>
    </location>
</feature>
<dbReference type="InterPro" id="IPR001357">
    <property type="entry name" value="BRCT_dom"/>
</dbReference>
<keyword evidence="2 6" id="KW-0378">Hydrolase</keyword>
<feature type="domain" description="BRCT" evidence="8">
    <location>
        <begin position="270"/>
        <end position="350"/>
    </location>
</feature>
<dbReference type="SUPFAM" id="SSF52113">
    <property type="entry name" value="BRCT domain"/>
    <property type="match status" value="1"/>
</dbReference>
<proteinExistence type="predicted"/>
<feature type="compositionally biased region" description="Low complexity" evidence="7">
    <location>
        <begin position="385"/>
        <end position="396"/>
    </location>
</feature>
<comment type="subcellular location">
    <subcellularLocation>
        <location evidence="1 6">Nucleus</location>
    </subcellularLocation>
</comment>
<comment type="function">
    <text evidence="6">This promotes the activity of RNA polymerase II.</text>
</comment>
<dbReference type="Proteomes" id="UP001470230">
    <property type="component" value="Unassembled WGS sequence"/>
</dbReference>
<name>A0ABR2KPV7_9EUKA</name>
<evidence type="ECO:0000256" key="1">
    <source>
        <dbReference type="ARBA" id="ARBA00004123"/>
    </source>
</evidence>
<dbReference type="Pfam" id="PF03031">
    <property type="entry name" value="NIF"/>
    <property type="match status" value="1"/>
</dbReference>
<dbReference type="EC" id="3.1.3.16" evidence="6"/>
<dbReference type="InterPro" id="IPR036420">
    <property type="entry name" value="BRCT_dom_sf"/>
</dbReference>
<keyword evidence="11" id="KW-1185">Reference proteome</keyword>
<evidence type="ECO:0000256" key="6">
    <source>
        <dbReference type="RuleBase" id="RU366066"/>
    </source>
</evidence>
<evidence type="ECO:0000256" key="4">
    <source>
        <dbReference type="ARBA" id="ARBA00047761"/>
    </source>
</evidence>
<dbReference type="PANTHER" id="PTHR23081:SF36">
    <property type="entry name" value="RNA POLYMERASE II SUBUNIT A C-TERMINAL DOMAIN PHOSPHATASE"/>
    <property type="match status" value="1"/>
</dbReference>
<gene>
    <name evidence="10" type="ORF">M9Y10_030344</name>
</gene>
<evidence type="ECO:0000256" key="2">
    <source>
        <dbReference type="ARBA" id="ARBA00022801"/>
    </source>
</evidence>
<dbReference type="EMBL" id="JAPFFF010000004">
    <property type="protein sequence ID" value="KAK8893081.1"/>
    <property type="molecule type" value="Genomic_DNA"/>
</dbReference>
<reference evidence="10 11" key="1">
    <citation type="submission" date="2024-04" db="EMBL/GenBank/DDBJ databases">
        <title>Tritrichomonas musculus Genome.</title>
        <authorList>
            <person name="Alves-Ferreira E."/>
            <person name="Grigg M."/>
            <person name="Lorenzi H."/>
            <person name="Galac M."/>
        </authorList>
    </citation>
    <scope>NUCLEOTIDE SEQUENCE [LARGE SCALE GENOMIC DNA]</scope>
    <source>
        <strain evidence="10 11">EAF2021</strain>
    </source>
</reference>
<dbReference type="SUPFAM" id="SSF56784">
    <property type="entry name" value="HAD-like"/>
    <property type="match status" value="1"/>
</dbReference>
<dbReference type="Gene3D" id="3.40.50.1000">
    <property type="entry name" value="HAD superfamily/HAD-like"/>
    <property type="match status" value="1"/>
</dbReference>
<dbReference type="Gene3D" id="3.40.50.10190">
    <property type="entry name" value="BRCT domain"/>
    <property type="match status" value="1"/>
</dbReference>
<comment type="caution">
    <text evidence="10">The sequence shown here is derived from an EMBL/GenBank/DDBJ whole genome shotgun (WGS) entry which is preliminary data.</text>
</comment>
<sequence length="396" mass="46253">MKRVETLSDCPHRAIFDGICAECGKFVTPDSKYIKFKGVYILSSENSITQIERYLIKNKKLALIVDLDKTLIDAIRFINEEESKKIIIADQENESEYMYFNTNESILIRFRPYLQEFLEKISPYFYMQVYTLAERSYALKVLQKIDPNGKYFNQRLLSREDSTKNKKSISDLLLSGQNMAVVIDDTRSVWTNKEGMTIPNLVQIKPFHFFPTIKNGRKIKNKLEIIQSAVKQSDKKSSYLKRMATVLTEIHSKYFEYNAVKTVPDIINEMKASVFKGCYLYFCSIWSDENIEQKKLYVNDAKSFGANVLKKFVPYVTHIITNNPNHDDVVEAKKYKGIYIVNYKWFVNSIFRYERQKENIPFYAVSNQLGTAPLITEGREEKMEPPNLENNNDLED</sequence>
<dbReference type="PROSITE" id="PS50172">
    <property type="entry name" value="BRCT"/>
    <property type="match status" value="1"/>
</dbReference>
<comment type="catalytic activity">
    <reaction evidence="5 6">
        <text>O-phospho-L-threonyl-[protein] + H2O = L-threonyl-[protein] + phosphate</text>
        <dbReference type="Rhea" id="RHEA:47004"/>
        <dbReference type="Rhea" id="RHEA-COMP:11060"/>
        <dbReference type="Rhea" id="RHEA-COMP:11605"/>
        <dbReference type="ChEBI" id="CHEBI:15377"/>
        <dbReference type="ChEBI" id="CHEBI:30013"/>
        <dbReference type="ChEBI" id="CHEBI:43474"/>
        <dbReference type="ChEBI" id="CHEBI:61977"/>
        <dbReference type="EC" id="3.1.3.16"/>
    </reaction>
</comment>
<dbReference type="InterPro" id="IPR023214">
    <property type="entry name" value="HAD_sf"/>
</dbReference>
<protein>
    <recommendedName>
        <fullName evidence="6">RNA polymerase II subunit A C-terminal domain phosphatase</fullName>
        <ecNumber evidence="6">3.1.3.16</ecNumber>
    </recommendedName>
</protein>
<evidence type="ECO:0000256" key="3">
    <source>
        <dbReference type="ARBA" id="ARBA00023242"/>
    </source>
</evidence>
<dbReference type="PANTHER" id="PTHR23081">
    <property type="entry name" value="RNA POLYMERASE II CTD PHOSPHATASE"/>
    <property type="match status" value="1"/>
</dbReference>
<evidence type="ECO:0000259" key="8">
    <source>
        <dbReference type="PROSITE" id="PS50172"/>
    </source>
</evidence>
<dbReference type="InterPro" id="IPR004274">
    <property type="entry name" value="FCP1_dom"/>
</dbReference>
<organism evidence="10 11">
    <name type="scientific">Tritrichomonas musculus</name>
    <dbReference type="NCBI Taxonomy" id="1915356"/>
    <lineage>
        <taxon>Eukaryota</taxon>
        <taxon>Metamonada</taxon>
        <taxon>Parabasalia</taxon>
        <taxon>Tritrichomonadida</taxon>
        <taxon>Tritrichomonadidae</taxon>
        <taxon>Tritrichomonas</taxon>
    </lineage>
</organism>
<dbReference type="CDD" id="cd17729">
    <property type="entry name" value="BRCT_CTDP1"/>
    <property type="match status" value="1"/>
</dbReference>
<dbReference type="SMART" id="SM00577">
    <property type="entry name" value="CPDc"/>
    <property type="match status" value="1"/>
</dbReference>
<dbReference type="InterPro" id="IPR036412">
    <property type="entry name" value="HAD-like_sf"/>
</dbReference>
<accession>A0ABR2KPV7</accession>
<dbReference type="CDD" id="cd07521">
    <property type="entry name" value="HAD_FCP1-like"/>
    <property type="match status" value="1"/>
</dbReference>
<dbReference type="InterPro" id="IPR011947">
    <property type="entry name" value="FCP1_euk"/>
</dbReference>
<evidence type="ECO:0000313" key="10">
    <source>
        <dbReference type="EMBL" id="KAK8893081.1"/>
    </source>
</evidence>
<comment type="catalytic activity">
    <reaction evidence="4 6">
        <text>O-phospho-L-seryl-[protein] + H2O = L-seryl-[protein] + phosphate</text>
        <dbReference type="Rhea" id="RHEA:20629"/>
        <dbReference type="Rhea" id="RHEA-COMP:9863"/>
        <dbReference type="Rhea" id="RHEA-COMP:11604"/>
        <dbReference type="ChEBI" id="CHEBI:15377"/>
        <dbReference type="ChEBI" id="CHEBI:29999"/>
        <dbReference type="ChEBI" id="CHEBI:43474"/>
        <dbReference type="ChEBI" id="CHEBI:83421"/>
        <dbReference type="EC" id="3.1.3.16"/>
    </reaction>
</comment>
<feature type="domain" description="FCP1 homology" evidence="9">
    <location>
        <begin position="56"/>
        <end position="229"/>
    </location>
</feature>
<dbReference type="InterPro" id="IPR039189">
    <property type="entry name" value="Fcp1"/>
</dbReference>
<evidence type="ECO:0000313" key="11">
    <source>
        <dbReference type="Proteomes" id="UP001470230"/>
    </source>
</evidence>
<keyword evidence="3 6" id="KW-0539">Nucleus</keyword>